<evidence type="ECO:0000259" key="7">
    <source>
        <dbReference type="Pfam" id="PF21252"/>
    </source>
</evidence>
<dbReference type="EMBL" id="QBKI01000007">
    <property type="protein sequence ID" value="PTX18086.1"/>
    <property type="molecule type" value="Genomic_DNA"/>
</dbReference>
<evidence type="ECO:0000256" key="1">
    <source>
        <dbReference type="ARBA" id="ARBA00001911"/>
    </source>
</evidence>
<name>A0A2T5YFN4_9BACT</name>
<keyword evidence="4" id="KW-0520">NAD</keyword>
<accession>A0A2T5YFN4</accession>
<comment type="similarity">
    <text evidence="2">Belongs to the Gfo/Idh/MocA family. Glycosyl hydrolase 109 subfamily.</text>
</comment>
<reference evidence="8 9" key="1">
    <citation type="submission" date="2018-04" db="EMBL/GenBank/DDBJ databases">
        <title>Genomic Encyclopedia of Archaeal and Bacterial Type Strains, Phase II (KMG-II): from individual species to whole genera.</title>
        <authorList>
            <person name="Goeker M."/>
        </authorList>
    </citation>
    <scope>NUCLEOTIDE SEQUENCE [LARGE SCALE GENOMIC DNA]</scope>
    <source>
        <strain evidence="8 9">DSM 100162</strain>
    </source>
</reference>
<dbReference type="SUPFAM" id="SSF51735">
    <property type="entry name" value="NAD(P)-binding Rossmann-fold domains"/>
    <property type="match status" value="1"/>
</dbReference>
<comment type="caution">
    <text evidence="8">The sequence shown here is derived from an EMBL/GenBank/DDBJ whole genome shotgun (WGS) entry which is preliminary data.</text>
</comment>
<evidence type="ECO:0000313" key="9">
    <source>
        <dbReference type="Proteomes" id="UP000244225"/>
    </source>
</evidence>
<organism evidence="8 9">
    <name type="scientific">Pontibacter mucosus</name>
    <dbReference type="NCBI Taxonomy" id="1649266"/>
    <lineage>
        <taxon>Bacteria</taxon>
        <taxon>Pseudomonadati</taxon>
        <taxon>Bacteroidota</taxon>
        <taxon>Cytophagia</taxon>
        <taxon>Cytophagales</taxon>
        <taxon>Hymenobacteraceae</taxon>
        <taxon>Pontibacter</taxon>
    </lineage>
</organism>
<keyword evidence="9" id="KW-1185">Reference proteome</keyword>
<dbReference type="InterPro" id="IPR000683">
    <property type="entry name" value="Gfo/Idh/MocA-like_OxRdtase_N"/>
</dbReference>
<keyword evidence="3" id="KW-0378">Hydrolase</keyword>
<dbReference type="GO" id="GO:0016798">
    <property type="term" value="F:hydrolase activity, acting on glycosyl bonds"/>
    <property type="evidence" value="ECO:0007669"/>
    <property type="project" value="UniProtKB-KW"/>
</dbReference>
<gene>
    <name evidence="8" type="ORF">C8N40_107125</name>
</gene>
<evidence type="ECO:0000256" key="5">
    <source>
        <dbReference type="ARBA" id="ARBA00023295"/>
    </source>
</evidence>
<dbReference type="InterPro" id="IPR006311">
    <property type="entry name" value="TAT_signal"/>
</dbReference>
<evidence type="ECO:0000313" key="8">
    <source>
        <dbReference type="EMBL" id="PTX18086.1"/>
    </source>
</evidence>
<feature type="domain" description="Glycosyl hydrolase 109 C-terminal" evidence="7">
    <location>
        <begin position="210"/>
        <end position="365"/>
    </location>
</feature>
<dbReference type="Pfam" id="PF21252">
    <property type="entry name" value="Glyco_hydro_109_C"/>
    <property type="match status" value="1"/>
</dbReference>
<evidence type="ECO:0000259" key="6">
    <source>
        <dbReference type="Pfam" id="PF01408"/>
    </source>
</evidence>
<keyword evidence="5" id="KW-0326">Glycosidase</keyword>
<proteinExistence type="inferred from homology"/>
<dbReference type="Gene3D" id="3.40.50.720">
    <property type="entry name" value="NAD(P)-binding Rossmann-like Domain"/>
    <property type="match status" value="1"/>
</dbReference>
<sequence length="485" mass="54338">MSSNRREFLKLSGLAGISIAGTGLLAGCATGGAAEEQAKSNLDQIAQQAKRKYTQQFNMSGFSAPKLDKVRIGFVGLGMRGPGAVYRMSNIEGVEIKALCDLIPERAEKVKQQLQERTGTAHNPTLYSGKEDSWKEMFDRDDIDLVYITTPWHLHTPQAVYAMEHGKHAAVEVPAATTIEECWQLVETSERTKKHCMMLENCCYDFFEILTLNMARQGYFGEIIHGEGAYIHQLVDLNFDKNGYQDMWRLKENMNRNGSLYPTHGLGPICQIMNVNRGDVMDYLTSVSSDDFMMFEEAQKRAEGDNFYKEFVQDTYRGNMNTTTIRTKKGRTIMIQHDVTSPRPYSRIHLVSGTKGIARKWPEQKIATGHGWLSKEEVKALEEQYTPEIVKRIGEMAKKIGGHGGMDFMMDWRLIDCLRNGLPLDQDVYDAASWTAVGLLSEWSVANRSNSIDVPDFTAGAWQTNAPVDLSLAGGGTTNVIVKSN</sequence>
<dbReference type="InterPro" id="IPR049303">
    <property type="entry name" value="Glyco_hydro_109_C"/>
</dbReference>
<dbReference type="InterPro" id="IPR036291">
    <property type="entry name" value="NAD(P)-bd_dom_sf"/>
</dbReference>
<evidence type="ECO:0000256" key="4">
    <source>
        <dbReference type="ARBA" id="ARBA00023027"/>
    </source>
</evidence>
<dbReference type="GO" id="GO:0000166">
    <property type="term" value="F:nucleotide binding"/>
    <property type="evidence" value="ECO:0007669"/>
    <property type="project" value="InterPro"/>
</dbReference>
<evidence type="ECO:0000256" key="2">
    <source>
        <dbReference type="ARBA" id="ARBA00009329"/>
    </source>
</evidence>
<dbReference type="InterPro" id="IPR050463">
    <property type="entry name" value="Gfo/Idh/MocA_oxidrdct_glycsds"/>
</dbReference>
<dbReference type="RefSeq" id="WP_108212521.1">
    <property type="nucleotide sequence ID" value="NZ_QBKI01000007.1"/>
</dbReference>
<dbReference type="PROSITE" id="PS51318">
    <property type="entry name" value="TAT"/>
    <property type="match status" value="1"/>
</dbReference>
<dbReference type="PANTHER" id="PTHR43818:SF1">
    <property type="entry name" value="GLYCOSYL HYDROLASE FAMILY 109 PROTEIN"/>
    <property type="match status" value="1"/>
</dbReference>
<dbReference type="Gene3D" id="3.30.360.10">
    <property type="entry name" value="Dihydrodipicolinate Reductase, domain 2"/>
    <property type="match status" value="1"/>
</dbReference>
<comment type="cofactor">
    <cofactor evidence="1">
        <name>NAD(+)</name>
        <dbReference type="ChEBI" id="CHEBI:57540"/>
    </cofactor>
</comment>
<evidence type="ECO:0000256" key="3">
    <source>
        <dbReference type="ARBA" id="ARBA00022801"/>
    </source>
</evidence>
<protein>
    <submittedName>
        <fullName evidence="8">Putative dehydrogenase</fullName>
    </submittedName>
</protein>
<dbReference type="OrthoDB" id="9771072at2"/>
<dbReference type="Proteomes" id="UP000244225">
    <property type="component" value="Unassembled WGS sequence"/>
</dbReference>
<dbReference type="PANTHER" id="PTHR43818">
    <property type="entry name" value="BCDNA.GH03377"/>
    <property type="match status" value="1"/>
</dbReference>
<dbReference type="AlphaFoldDB" id="A0A2T5YFN4"/>
<dbReference type="PROSITE" id="PS51257">
    <property type="entry name" value="PROKAR_LIPOPROTEIN"/>
    <property type="match status" value="1"/>
</dbReference>
<dbReference type="Pfam" id="PF01408">
    <property type="entry name" value="GFO_IDH_MocA"/>
    <property type="match status" value="1"/>
</dbReference>
<feature type="domain" description="Gfo/Idh/MocA-like oxidoreductase N-terminal" evidence="6">
    <location>
        <begin position="70"/>
        <end position="198"/>
    </location>
</feature>